<evidence type="ECO:0008006" key="3">
    <source>
        <dbReference type="Google" id="ProtNLM"/>
    </source>
</evidence>
<dbReference type="EMBL" id="NTFH01000010">
    <property type="protein sequence ID" value="PHQ14447.1"/>
    <property type="molecule type" value="Genomic_DNA"/>
</dbReference>
<organism evidence="1 2">
    <name type="scientific">Marinobacter profundi</name>
    <dbReference type="NCBI Taxonomy" id="2666256"/>
    <lineage>
        <taxon>Bacteria</taxon>
        <taxon>Pseudomonadati</taxon>
        <taxon>Pseudomonadota</taxon>
        <taxon>Gammaproteobacteria</taxon>
        <taxon>Pseudomonadales</taxon>
        <taxon>Marinobacteraceae</taxon>
        <taxon>Marinobacter</taxon>
    </lineage>
</organism>
<gene>
    <name evidence="1" type="ORF">CLH61_14140</name>
</gene>
<dbReference type="PROSITE" id="PS51257">
    <property type="entry name" value="PROKAR_LIPOPROTEIN"/>
    <property type="match status" value="1"/>
</dbReference>
<accession>A0A2G1UIZ0</accession>
<dbReference type="InterPro" id="IPR010344">
    <property type="entry name" value="YbjH"/>
</dbReference>
<comment type="caution">
    <text evidence="1">The sequence shown here is derived from an EMBL/GenBank/DDBJ whole genome shotgun (WGS) entry which is preliminary data.</text>
</comment>
<sequence>MTSKHWTLVGGAVACLKPVILAGLAGVFLSGLAHATQRDLAFPGYSGFLNVPSATVLSRGQADVQYSDQALNTRDSSDGYGYYNNVSGTFGIFPNVEVGGRLTWEKTHCNGYTESDCGIRDLSANLKIQAPFIPEDWFTLAAGVQDLGGETDDFESVYLVAGKTLGPVELALGYGDPKTQPRYLDGAFGAVSYRPLPWLNLMAEHDSQDVRLGVGASSPQGWLPYGLQVKAKLLAYDEGDSDNGRNFFLVGVSLPFGNAPSKQRLQPKPVESAALSAPVESSFAARTPANVVDLGKAAAHTLGQQLVTAGYDRVSVASEGNTLHVQWENNIYVRDERDAIVDVAKRVRAAAGTHATARLTLLNQNIPVAERTVILRDDRANAEDAVETGSDGSEVKARDAIESDTNKSGAIEARLSAGGINHGEAEERREVSKLYAIASQFAPATVFSKPRQWDFEGSYGPTWKPRITLSPTISSGVATEYGVWDASVGVSAETAVSLWTGALASATYNAEIYATEDFEKGGVFYNERQRTDLIEAEVQQTVKLHPQLYTSFHAGRYAVDWDGLLNETLLLTPNGRHSLGYLGGTFRHSDYDNVERDQMLARYSYYNPQLDTQFDVYGGQFFAEDTGFRVDSRFWFGDYALTLSYKNTDAEFISLGWVIPLTPTKTKQFRYTQIRGNADWNYSVQTRINEDQNLTAFGGAAIVRSANPIQYLYLNRGRLPN</sequence>
<dbReference type="AlphaFoldDB" id="A0A2G1UIZ0"/>
<dbReference type="Proteomes" id="UP000231409">
    <property type="component" value="Unassembled WGS sequence"/>
</dbReference>
<reference evidence="1 2" key="1">
    <citation type="submission" date="2017-09" db="EMBL/GenBank/DDBJ databases">
        <title>The draft genome sequences of Marinobacter sp. PWS21.</title>
        <authorList>
            <person name="Cao J."/>
        </authorList>
    </citation>
    <scope>NUCLEOTIDE SEQUENCE [LARGE SCALE GENOMIC DNA]</scope>
    <source>
        <strain evidence="1 2">PWS21</strain>
    </source>
</reference>
<proteinExistence type="predicted"/>
<dbReference type="Pfam" id="PF06082">
    <property type="entry name" value="YjbH"/>
    <property type="match status" value="2"/>
</dbReference>
<evidence type="ECO:0000313" key="1">
    <source>
        <dbReference type="EMBL" id="PHQ14447.1"/>
    </source>
</evidence>
<name>A0A2G1UIZ0_9GAMM</name>
<dbReference type="RefSeq" id="WP_099615399.1">
    <property type="nucleotide sequence ID" value="NZ_KZ319373.1"/>
</dbReference>
<keyword evidence="2" id="KW-1185">Reference proteome</keyword>
<protein>
    <recommendedName>
        <fullName evidence="3">YjbH domain-containing protein</fullName>
    </recommendedName>
</protein>
<evidence type="ECO:0000313" key="2">
    <source>
        <dbReference type="Proteomes" id="UP000231409"/>
    </source>
</evidence>